<organism evidence="11 12">
    <name type="scientific">Sphingobium herbicidovorans (strain ATCC 700291 / DSM 11019 / CCUG 56400 / KCTC 2939 / LMG 18315 / NBRC 16415 / MH)</name>
    <name type="common">Sphingomonas herbicidovorans</name>
    <dbReference type="NCBI Taxonomy" id="1219045"/>
    <lineage>
        <taxon>Bacteria</taxon>
        <taxon>Pseudomonadati</taxon>
        <taxon>Pseudomonadota</taxon>
        <taxon>Alphaproteobacteria</taxon>
        <taxon>Sphingomonadales</taxon>
        <taxon>Sphingomonadaceae</taxon>
        <taxon>Sphingobium</taxon>
    </lineage>
</organism>
<feature type="modified residue" description="N6-(pyridoxal phosphate)lysine" evidence="9">
    <location>
        <position position="236"/>
    </location>
</feature>
<dbReference type="EMBL" id="JFZA02000060">
    <property type="protein sequence ID" value="KFG88486.1"/>
    <property type="molecule type" value="Genomic_DNA"/>
</dbReference>
<name>A0A086P518_SPHHM</name>
<dbReference type="HAMAP" id="MF_01023">
    <property type="entry name" value="HisC_aminotrans_2"/>
    <property type="match status" value="1"/>
</dbReference>
<keyword evidence="5 9" id="KW-0032">Aminotransferase</keyword>
<dbReference type="eggNOG" id="COG0079">
    <property type="taxonomic scope" value="Bacteria"/>
</dbReference>
<dbReference type="InterPro" id="IPR005861">
    <property type="entry name" value="HisP_aminotrans"/>
</dbReference>
<evidence type="ECO:0000256" key="5">
    <source>
        <dbReference type="ARBA" id="ARBA00022576"/>
    </source>
</evidence>
<evidence type="ECO:0000256" key="8">
    <source>
        <dbReference type="ARBA" id="ARBA00047481"/>
    </source>
</evidence>
<evidence type="ECO:0000256" key="4">
    <source>
        <dbReference type="ARBA" id="ARBA00011738"/>
    </source>
</evidence>
<dbReference type="Proteomes" id="UP000024284">
    <property type="component" value="Unassembled WGS sequence"/>
</dbReference>
<keyword evidence="9" id="KW-0028">Amino-acid biosynthesis</keyword>
<dbReference type="STRING" id="76947.GCA_002080435_01746"/>
<protein>
    <recommendedName>
        <fullName evidence="9">Histidinol-phosphate aminotransferase</fullName>
        <ecNumber evidence="9">2.6.1.9</ecNumber>
    </recommendedName>
    <alternativeName>
        <fullName evidence="9">Imidazole acetol-phosphate transaminase</fullName>
    </alternativeName>
</protein>
<dbReference type="GO" id="GO:0030170">
    <property type="term" value="F:pyridoxal phosphate binding"/>
    <property type="evidence" value="ECO:0007669"/>
    <property type="project" value="InterPro"/>
</dbReference>
<sequence length="381" mass="40727">MQRRFAFGADGAKARPMTKPAPKEWILGISPYVPGKAAADDGRPLVKLSANENPLGTSEAARAALVAATADLATYPDPGAAKMREAIAALHGLDPARVIYGTGSDELLHIAASAYAGPGDEVLYVHYGFSVYDIATRRVGATPVIAPDRDYATDVDALLACVTDRTKVVFLANPNNPTGTMTPREDIARLHAALRPDILFVLDQAYAEYLDRQEDDGGLELAKTASNVLVTRTFSKIYGLAAERIGWGYASAGIIDALHRIRAPFNVTTAGQAAAIAAVKDQAWGEASRTHNRQWRQWLADEVASLSNHGLRAVPSKANFILILFDGKLSAEAAMKGLWDEGFATRWLPGQGLPNGLRITIGTEDQVRAVAAKLRAMAEAA</sequence>
<comment type="subunit">
    <text evidence="4 9">Homodimer.</text>
</comment>
<dbReference type="InterPro" id="IPR004839">
    <property type="entry name" value="Aminotransferase_I/II_large"/>
</dbReference>
<comment type="caution">
    <text evidence="11">The sequence shown here is derived from an EMBL/GenBank/DDBJ whole genome shotgun (WGS) entry which is preliminary data.</text>
</comment>
<keyword evidence="7 9" id="KW-0663">Pyridoxal phosphate</keyword>
<dbReference type="UniPathway" id="UPA00031">
    <property type="reaction ID" value="UER00012"/>
</dbReference>
<dbReference type="Gene3D" id="3.90.1150.10">
    <property type="entry name" value="Aspartate Aminotransferase, domain 1"/>
    <property type="match status" value="1"/>
</dbReference>
<evidence type="ECO:0000256" key="2">
    <source>
        <dbReference type="ARBA" id="ARBA00005011"/>
    </source>
</evidence>
<keyword evidence="9" id="KW-0368">Histidine biosynthesis</keyword>
<dbReference type="GO" id="GO:0000105">
    <property type="term" value="P:L-histidine biosynthetic process"/>
    <property type="evidence" value="ECO:0007669"/>
    <property type="project" value="UniProtKB-UniRule"/>
</dbReference>
<dbReference type="InterPro" id="IPR015422">
    <property type="entry name" value="PyrdxlP-dep_Trfase_small"/>
</dbReference>
<evidence type="ECO:0000259" key="10">
    <source>
        <dbReference type="Pfam" id="PF00155"/>
    </source>
</evidence>
<evidence type="ECO:0000256" key="9">
    <source>
        <dbReference type="HAMAP-Rule" id="MF_01023"/>
    </source>
</evidence>
<comment type="pathway">
    <text evidence="2 9">Amino-acid biosynthesis; L-histidine biosynthesis; L-histidine from 5-phospho-alpha-D-ribose 1-diphosphate: step 7/9.</text>
</comment>
<evidence type="ECO:0000313" key="12">
    <source>
        <dbReference type="Proteomes" id="UP000024284"/>
    </source>
</evidence>
<dbReference type="InterPro" id="IPR015424">
    <property type="entry name" value="PyrdxlP-dep_Trfase"/>
</dbReference>
<dbReference type="AlphaFoldDB" id="A0A086P518"/>
<dbReference type="InterPro" id="IPR015421">
    <property type="entry name" value="PyrdxlP-dep_Trfase_major"/>
</dbReference>
<comment type="similarity">
    <text evidence="3 9">Belongs to the class-II pyridoxal-phosphate-dependent aminotransferase family. Histidinol-phosphate aminotransferase subfamily.</text>
</comment>
<keyword evidence="12" id="KW-1185">Reference proteome</keyword>
<comment type="catalytic activity">
    <reaction evidence="8 9">
        <text>L-histidinol phosphate + 2-oxoglutarate = 3-(imidazol-4-yl)-2-oxopropyl phosphate + L-glutamate</text>
        <dbReference type="Rhea" id="RHEA:23744"/>
        <dbReference type="ChEBI" id="CHEBI:16810"/>
        <dbReference type="ChEBI" id="CHEBI:29985"/>
        <dbReference type="ChEBI" id="CHEBI:57766"/>
        <dbReference type="ChEBI" id="CHEBI:57980"/>
        <dbReference type="EC" id="2.6.1.9"/>
    </reaction>
</comment>
<reference evidence="11" key="1">
    <citation type="submission" date="2014-08" db="EMBL/GenBank/DDBJ databases">
        <title>Draft genome sequences of Sphingobium herbicidovorans.</title>
        <authorList>
            <person name="Gan H.M."/>
            <person name="Gan H.Y."/>
            <person name="Savka M.A."/>
        </authorList>
    </citation>
    <scope>NUCLEOTIDE SEQUENCE [LARGE SCALE GENOMIC DNA]</scope>
    <source>
        <strain evidence="11">NBRC 16415</strain>
    </source>
</reference>
<dbReference type="PANTHER" id="PTHR43643">
    <property type="entry name" value="HISTIDINOL-PHOSPHATE AMINOTRANSFERASE 2"/>
    <property type="match status" value="1"/>
</dbReference>
<dbReference type="PATRIC" id="fig|1219045.3.peg.3728"/>
<evidence type="ECO:0000256" key="7">
    <source>
        <dbReference type="ARBA" id="ARBA00022898"/>
    </source>
</evidence>
<dbReference type="CDD" id="cd00609">
    <property type="entry name" value="AAT_like"/>
    <property type="match status" value="1"/>
</dbReference>
<evidence type="ECO:0000313" key="11">
    <source>
        <dbReference type="EMBL" id="KFG88486.1"/>
    </source>
</evidence>
<proteinExistence type="inferred from homology"/>
<gene>
    <name evidence="9 11" type="primary">hisC</name>
    <name evidence="11" type="ORF">BV98_003671</name>
</gene>
<accession>A0A086P518</accession>
<dbReference type="NCBIfam" id="TIGR01141">
    <property type="entry name" value="hisC"/>
    <property type="match status" value="1"/>
</dbReference>
<dbReference type="Pfam" id="PF00155">
    <property type="entry name" value="Aminotran_1_2"/>
    <property type="match status" value="1"/>
</dbReference>
<dbReference type="SUPFAM" id="SSF53383">
    <property type="entry name" value="PLP-dependent transferases"/>
    <property type="match status" value="1"/>
</dbReference>
<evidence type="ECO:0000256" key="1">
    <source>
        <dbReference type="ARBA" id="ARBA00001933"/>
    </source>
</evidence>
<evidence type="ECO:0000256" key="6">
    <source>
        <dbReference type="ARBA" id="ARBA00022679"/>
    </source>
</evidence>
<comment type="cofactor">
    <cofactor evidence="1 9">
        <name>pyridoxal 5'-phosphate</name>
        <dbReference type="ChEBI" id="CHEBI:597326"/>
    </cofactor>
</comment>
<evidence type="ECO:0000256" key="3">
    <source>
        <dbReference type="ARBA" id="ARBA00007970"/>
    </source>
</evidence>
<dbReference type="GO" id="GO:0004400">
    <property type="term" value="F:histidinol-phosphate transaminase activity"/>
    <property type="evidence" value="ECO:0007669"/>
    <property type="project" value="UniProtKB-UniRule"/>
</dbReference>
<dbReference type="EC" id="2.6.1.9" evidence="9"/>
<dbReference type="InterPro" id="IPR050106">
    <property type="entry name" value="HistidinolP_aminotransfase"/>
</dbReference>
<feature type="domain" description="Aminotransferase class I/classII large" evidence="10">
    <location>
        <begin position="44"/>
        <end position="374"/>
    </location>
</feature>
<dbReference type="PANTHER" id="PTHR43643:SF3">
    <property type="entry name" value="HISTIDINOL-PHOSPHATE AMINOTRANSFERASE"/>
    <property type="match status" value="1"/>
</dbReference>
<keyword evidence="6 9" id="KW-0808">Transferase</keyword>
<dbReference type="Gene3D" id="3.40.640.10">
    <property type="entry name" value="Type I PLP-dependent aspartate aminotransferase-like (Major domain)"/>
    <property type="match status" value="1"/>
</dbReference>